<dbReference type="Pfam" id="PF00881">
    <property type="entry name" value="Nitroreductase"/>
    <property type="match status" value="1"/>
</dbReference>
<organism evidence="2 3">
    <name type="scientific">Haloechinothrix salitolerans</name>
    <dbReference type="NCBI Taxonomy" id="926830"/>
    <lineage>
        <taxon>Bacteria</taxon>
        <taxon>Bacillati</taxon>
        <taxon>Actinomycetota</taxon>
        <taxon>Actinomycetes</taxon>
        <taxon>Pseudonocardiales</taxon>
        <taxon>Pseudonocardiaceae</taxon>
        <taxon>Haloechinothrix</taxon>
    </lineage>
</organism>
<dbReference type="InterPro" id="IPR029479">
    <property type="entry name" value="Nitroreductase"/>
</dbReference>
<dbReference type="EMBL" id="JBHSXX010000001">
    <property type="protein sequence ID" value="MFC6867647.1"/>
    <property type="molecule type" value="Genomic_DNA"/>
</dbReference>
<feature type="domain" description="Nitroreductase" evidence="1">
    <location>
        <begin position="116"/>
        <end position="306"/>
    </location>
</feature>
<protein>
    <submittedName>
        <fullName evidence="2">Acg family FMN-binding oxidoreductase</fullName>
    </submittedName>
</protein>
<accession>A0ABW2BZC6</accession>
<reference evidence="3" key="1">
    <citation type="journal article" date="2019" name="Int. J. Syst. Evol. Microbiol.">
        <title>The Global Catalogue of Microorganisms (GCM) 10K type strain sequencing project: providing services to taxonomists for standard genome sequencing and annotation.</title>
        <authorList>
            <consortium name="The Broad Institute Genomics Platform"/>
            <consortium name="The Broad Institute Genome Sequencing Center for Infectious Disease"/>
            <person name="Wu L."/>
            <person name="Ma J."/>
        </authorList>
    </citation>
    <scope>NUCLEOTIDE SEQUENCE [LARGE SCALE GENOMIC DNA]</scope>
    <source>
        <strain evidence="3">KCTC 32255</strain>
    </source>
</reference>
<name>A0ABW2BZC6_9PSEU</name>
<dbReference type="InterPro" id="IPR050627">
    <property type="entry name" value="Nitroreductase/BluB"/>
</dbReference>
<evidence type="ECO:0000313" key="3">
    <source>
        <dbReference type="Proteomes" id="UP001596337"/>
    </source>
</evidence>
<evidence type="ECO:0000313" key="2">
    <source>
        <dbReference type="EMBL" id="MFC6867647.1"/>
    </source>
</evidence>
<dbReference type="PANTHER" id="PTHR23026:SF123">
    <property type="entry name" value="NAD(P)H NITROREDUCTASE RV3131-RELATED"/>
    <property type="match status" value="1"/>
</dbReference>
<dbReference type="RefSeq" id="WP_345401208.1">
    <property type="nucleotide sequence ID" value="NZ_BAABLA010000104.1"/>
</dbReference>
<dbReference type="InterPro" id="IPR000415">
    <property type="entry name" value="Nitroreductase-like"/>
</dbReference>
<dbReference type="Gene3D" id="3.40.109.10">
    <property type="entry name" value="NADH Oxidase"/>
    <property type="match status" value="1"/>
</dbReference>
<dbReference type="Proteomes" id="UP001596337">
    <property type="component" value="Unassembled WGS sequence"/>
</dbReference>
<gene>
    <name evidence="2" type="ORF">ACFQGD_10845</name>
</gene>
<comment type="caution">
    <text evidence="2">The sequence shown here is derived from an EMBL/GenBank/DDBJ whole genome shotgun (WGS) entry which is preliminary data.</text>
</comment>
<keyword evidence="3" id="KW-1185">Reference proteome</keyword>
<proteinExistence type="predicted"/>
<evidence type="ECO:0000259" key="1">
    <source>
        <dbReference type="Pfam" id="PF00881"/>
    </source>
</evidence>
<dbReference type="NCBIfam" id="NF047509">
    <property type="entry name" value="Rv3131_FMN_oxido"/>
    <property type="match status" value="1"/>
</dbReference>
<dbReference type="SUPFAM" id="SSF55469">
    <property type="entry name" value="FMN-dependent nitroreductase-like"/>
    <property type="match status" value="2"/>
</dbReference>
<sequence length="334" mass="35556">MSVTQPDRDTVLGAIELAIRAPSIHNTQPWRWEVGDRTVHLYADWDRQVHATDPDGRDLVVSCGAALHHLRVALRASGWQTTVHRIPNPAYPAHLASIEPHRYAPTDDDVLLAGSIMRRRSDRRPLSSWPVPPSHIDRLVATAAKSGALLVPIADDVTRTKLLAAIGEAAVRQENDPDYAMEIAAWSGRGPFATDGVLAASAPAEHSTPSAIAMRTFPGGTLPPYVSDDGAEEATVLLALATAGDDTVSRLRAGEAASAALLAATELGLASCPLSQVLEVADTRQAIATDVLEDAAMPQLLLRVGWAPTTAGKLPSTPRRPLTEVVAELGSHER</sequence>
<dbReference type="PANTHER" id="PTHR23026">
    <property type="entry name" value="NADPH NITROREDUCTASE"/>
    <property type="match status" value="1"/>
</dbReference>